<comment type="function">
    <text evidence="10">Involved in pyrimidine base degradation. Catalyzes physiologically the reduction of uracil to 5,6-dihydrouracil (DHU) by using NADH as a specific cosubstrate. It also catalyzes the reverse reaction and the reduction of thymine to 5,6-dihydrothymine (DHT).</text>
</comment>
<organism evidence="14 15">
    <name type="scientific">Anaerotruncus massiliensis</name>
    <name type="common">ex Liu et al. 2021</name>
    <dbReference type="NCBI Taxonomy" id="2321404"/>
    <lineage>
        <taxon>Bacteria</taxon>
        <taxon>Bacillati</taxon>
        <taxon>Bacillota</taxon>
        <taxon>Clostridia</taxon>
        <taxon>Eubacteriales</taxon>
        <taxon>Oscillospiraceae</taxon>
        <taxon>Anaerotruncus</taxon>
    </lineage>
</organism>
<keyword evidence="2" id="KW-0479">Metal-binding</keyword>
<dbReference type="PANTHER" id="PTHR43073:SF2">
    <property type="entry name" value="DIHYDROPYRIMIDINE DEHYDROGENASE [NADP(+)]"/>
    <property type="match status" value="1"/>
</dbReference>
<dbReference type="GO" id="GO:0006212">
    <property type="term" value="P:uracil catabolic process"/>
    <property type="evidence" value="ECO:0007669"/>
    <property type="project" value="TreeGrafter"/>
</dbReference>
<evidence type="ECO:0000256" key="12">
    <source>
        <dbReference type="ARBA" id="ARBA00049728"/>
    </source>
</evidence>
<dbReference type="EMBL" id="RCHT01000006">
    <property type="protein sequence ID" value="RLL12399.1"/>
    <property type="molecule type" value="Genomic_DNA"/>
</dbReference>
<dbReference type="SUPFAM" id="SSF51395">
    <property type="entry name" value="FMN-linked oxidoreductases"/>
    <property type="match status" value="1"/>
</dbReference>
<dbReference type="GO" id="GO:0004159">
    <property type="term" value="F:dihydropyrimidine dehydrogenase (NAD+) activity"/>
    <property type="evidence" value="ECO:0007669"/>
    <property type="project" value="UniProtKB-EC"/>
</dbReference>
<dbReference type="EC" id="1.3.1.1" evidence="12"/>
<evidence type="ECO:0000256" key="10">
    <source>
        <dbReference type="ARBA" id="ARBA00049578"/>
    </source>
</evidence>
<dbReference type="PROSITE" id="PS00198">
    <property type="entry name" value="4FE4S_FER_1"/>
    <property type="match status" value="1"/>
</dbReference>
<keyword evidence="3" id="KW-0560">Oxidoreductase</keyword>
<dbReference type="InterPro" id="IPR017896">
    <property type="entry name" value="4Fe4S_Fe-S-bd"/>
</dbReference>
<gene>
    <name evidence="14" type="ORF">D4A47_05340</name>
</gene>
<dbReference type="PROSITE" id="PS51379">
    <property type="entry name" value="4FE4S_FER_2"/>
    <property type="match status" value="1"/>
</dbReference>
<comment type="similarity">
    <text evidence="1">Belongs to the dihydropyrimidine dehydrogenase family.</text>
</comment>
<dbReference type="GO" id="GO:0002058">
    <property type="term" value="F:uracil binding"/>
    <property type="evidence" value="ECO:0007669"/>
    <property type="project" value="TreeGrafter"/>
</dbReference>
<dbReference type="Gene3D" id="3.30.70.20">
    <property type="match status" value="1"/>
</dbReference>
<comment type="catalytic activity">
    <reaction evidence="8">
        <text>5,6-dihydrothymine + NAD(+) = thymine + NADH + H(+)</text>
        <dbReference type="Rhea" id="RHEA:28791"/>
        <dbReference type="ChEBI" id="CHEBI:15378"/>
        <dbReference type="ChEBI" id="CHEBI:17821"/>
        <dbReference type="ChEBI" id="CHEBI:27468"/>
        <dbReference type="ChEBI" id="CHEBI:57540"/>
        <dbReference type="ChEBI" id="CHEBI:57945"/>
        <dbReference type="EC" id="1.3.1.1"/>
    </reaction>
</comment>
<dbReference type="GO" id="GO:0005737">
    <property type="term" value="C:cytoplasm"/>
    <property type="evidence" value="ECO:0007669"/>
    <property type="project" value="InterPro"/>
</dbReference>
<dbReference type="RefSeq" id="WP_121586480.1">
    <property type="nucleotide sequence ID" value="NZ_RCHT01000006.1"/>
</dbReference>
<evidence type="ECO:0000313" key="15">
    <source>
        <dbReference type="Proteomes" id="UP000276301"/>
    </source>
</evidence>
<dbReference type="PANTHER" id="PTHR43073">
    <property type="entry name" value="DIHYDROPYRIMIDINE DEHYDROGENASE [NADP(+)]"/>
    <property type="match status" value="1"/>
</dbReference>
<evidence type="ECO:0000256" key="2">
    <source>
        <dbReference type="ARBA" id="ARBA00022723"/>
    </source>
</evidence>
<evidence type="ECO:0000256" key="8">
    <source>
        <dbReference type="ARBA" id="ARBA00047685"/>
    </source>
</evidence>
<dbReference type="GO" id="GO:0046872">
    <property type="term" value="F:metal ion binding"/>
    <property type="evidence" value="ECO:0007669"/>
    <property type="project" value="UniProtKB-KW"/>
</dbReference>
<evidence type="ECO:0000256" key="7">
    <source>
        <dbReference type="ARBA" id="ARBA00032722"/>
    </source>
</evidence>
<keyword evidence="15" id="KW-1185">Reference proteome</keyword>
<dbReference type="SUPFAM" id="SSF54862">
    <property type="entry name" value="4Fe-4S ferredoxins"/>
    <property type="match status" value="1"/>
</dbReference>
<evidence type="ECO:0000259" key="13">
    <source>
        <dbReference type="PROSITE" id="PS51379"/>
    </source>
</evidence>
<dbReference type="GO" id="GO:0050661">
    <property type="term" value="F:NADP binding"/>
    <property type="evidence" value="ECO:0007669"/>
    <property type="project" value="TreeGrafter"/>
</dbReference>
<evidence type="ECO:0000256" key="5">
    <source>
        <dbReference type="ARBA" id="ARBA00023014"/>
    </source>
</evidence>
<evidence type="ECO:0000313" key="14">
    <source>
        <dbReference type="EMBL" id="RLL12399.1"/>
    </source>
</evidence>
<dbReference type="Pfam" id="PF01180">
    <property type="entry name" value="DHO_dh"/>
    <property type="match status" value="1"/>
</dbReference>
<dbReference type="InterPro" id="IPR017900">
    <property type="entry name" value="4Fe4S_Fe_S_CS"/>
</dbReference>
<proteinExistence type="inferred from homology"/>
<keyword evidence="4" id="KW-0408">Iron</keyword>
<evidence type="ECO:0000256" key="11">
    <source>
        <dbReference type="ARBA" id="ARBA00049714"/>
    </source>
</evidence>
<sequence length="374" mass="40641">MEYKLDFMGLPLKNAVIVAAGPWAGDARSIQKCIDAGAAAVITETIVMEESALFGPRVYYENEELLNISLYGHRPLEEWEEQVERIHKKGSFLICSIRGSSPSELAYIARRAERLGADALQLDLFAPMDAMLEEINMRPEKLYEMTKCVTGTVKIPVMARLPHNISASTAYIRALERAGVSAISAIESLRGISGVDLENRRTKMPTYGGYTGKHIRPVSLAATATLSQMTDCQICGVGGVETYENILEFMMLGAATAQLGSVIMLKGYDVITETVKGLAGWMESHGCQSYGEIIGAALPTLSPYEKIDRMRAVSCLTEPCGDRACGLCVRGCMYEALTFGEDGVRCDPALCTGCGLCVQRCPKGILKLKKAPRA</sequence>
<keyword evidence="5" id="KW-0411">Iron-sulfur</keyword>
<dbReference type="GO" id="GO:0006210">
    <property type="term" value="P:thymine catabolic process"/>
    <property type="evidence" value="ECO:0007669"/>
    <property type="project" value="TreeGrafter"/>
</dbReference>
<comment type="catalytic activity">
    <reaction evidence="9">
        <text>5,6-dihydrouracil + NAD(+) = uracil + NADH + H(+)</text>
        <dbReference type="Rhea" id="RHEA:20189"/>
        <dbReference type="ChEBI" id="CHEBI:15378"/>
        <dbReference type="ChEBI" id="CHEBI:15901"/>
        <dbReference type="ChEBI" id="CHEBI:17568"/>
        <dbReference type="ChEBI" id="CHEBI:57540"/>
        <dbReference type="ChEBI" id="CHEBI:57945"/>
        <dbReference type="EC" id="1.3.1.1"/>
    </reaction>
</comment>
<evidence type="ECO:0000256" key="1">
    <source>
        <dbReference type="ARBA" id="ARBA00010804"/>
    </source>
</evidence>
<evidence type="ECO:0000256" key="9">
    <source>
        <dbReference type="ARBA" id="ARBA00048792"/>
    </source>
</evidence>
<name>A0A498CNL3_9FIRM</name>
<dbReference type="InterPro" id="IPR013785">
    <property type="entry name" value="Aldolase_TIM"/>
</dbReference>
<dbReference type="AlphaFoldDB" id="A0A498CNL3"/>
<comment type="subunit">
    <text evidence="11">Heterotetramer of 2 PreA and 2 PreT subunits.</text>
</comment>
<evidence type="ECO:0000256" key="6">
    <source>
        <dbReference type="ARBA" id="ARBA00030119"/>
    </source>
</evidence>
<dbReference type="GO" id="GO:0051536">
    <property type="term" value="F:iron-sulfur cluster binding"/>
    <property type="evidence" value="ECO:0007669"/>
    <property type="project" value="UniProtKB-KW"/>
</dbReference>
<dbReference type="Gene3D" id="3.20.20.70">
    <property type="entry name" value="Aldolase class I"/>
    <property type="match status" value="1"/>
</dbReference>
<feature type="domain" description="4Fe-4S ferredoxin-type" evidence="13">
    <location>
        <begin position="342"/>
        <end position="371"/>
    </location>
</feature>
<evidence type="ECO:0000256" key="4">
    <source>
        <dbReference type="ARBA" id="ARBA00023004"/>
    </source>
</evidence>
<reference evidence="14 15" key="1">
    <citation type="submission" date="2018-10" db="EMBL/GenBank/DDBJ databases">
        <title>Anaerotruncus faecis sp. nov., isolated from human feces.</title>
        <authorList>
            <person name="Wang Y.-J."/>
        </authorList>
    </citation>
    <scope>NUCLEOTIDE SEQUENCE [LARGE SCALE GENOMIC DNA]</scope>
    <source>
        <strain evidence="14 15">22A2-44</strain>
    </source>
</reference>
<comment type="caution">
    <text evidence="14">The sequence shown here is derived from an EMBL/GenBank/DDBJ whole genome shotgun (WGS) entry which is preliminary data.</text>
</comment>
<dbReference type="Proteomes" id="UP000276301">
    <property type="component" value="Unassembled WGS sequence"/>
</dbReference>
<accession>A0A498CNL3</accession>
<protein>
    <recommendedName>
        <fullName evidence="12">dihydrouracil dehydrogenase (NAD(+))</fullName>
        <ecNumber evidence="12">1.3.1.1</ecNumber>
    </recommendedName>
    <alternativeName>
        <fullName evidence="7">Dihydrothymine dehydrogenase</fullName>
    </alternativeName>
    <alternativeName>
        <fullName evidence="6">Dihydrouracil dehydrogenase</fullName>
    </alternativeName>
</protein>
<dbReference type="InterPro" id="IPR005720">
    <property type="entry name" value="Dihydroorotate_DH_cat"/>
</dbReference>
<evidence type="ECO:0000256" key="3">
    <source>
        <dbReference type="ARBA" id="ARBA00023002"/>
    </source>
</evidence>
<dbReference type="Pfam" id="PF12838">
    <property type="entry name" value="Fer4_7"/>
    <property type="match status" value="1"/>
</dbReference>